<dbReference type="Pfam" id="PF07963">
    <property type="entry name" value="N_methyl"/>
    <property type="match status" value="1"/>
</dbReference>
<comment type="caution">
    <text evidence="14">The sequence shown here is derived from an EMBL/GenBank/DDBJ whole genome shotgun (WGS) entry which is preliminary data.</text>
</comment>
<keyword evidence="5" id="KW-0997">Cell inner membrane</keyword>
<dbReference type="RefSeq" id="WP_394459538.1">
    <property type="nucleotide sequence ID" value="NZ_JBIGHZ010000002.1"/>
</dbReference>
<dbReference type="InterPro" id="IPR022346">
    <property type="entry name" value="T2SS_GspH"/>
</dbReference>
<comment type="similarity">
    <text evidence="9">Belongs to the GSP H family.</text>
</comment>
<dbReference type="InterPro" id="IPR012902">
    <property type="entry name" value="N_methyl_site"/>
</dbReference>
<evidence type="ECO:0000259" key="13">
    <source>
        <dbReference type="Pfam" id="PF12019"/>
    </source>
</evidence>
<gene>
    <name evidence="14" type="ORF">ACG0Z6_06160</name>
</gene>
<evidence type="ECO:0000256" key="4">
    <source>
        <dbReference type="ARBA" id="ARBA00022481"/>
    </source>
</evidence>
<keyword evidence="4" id="KW-0488">Methylation</keyword>
<evidence type="ECO:0000256" key="2">
    <source>
        <dbReference type="ARBA" id="ARBA00021549"/>
    </source>
</evidence>
<evidence type="ECO:0000256" key="7">
    <source>
        <dbReference type="ARBA" id="ARBA00022989"/>
    </source>
</evidence>
<protein>
    <recommendedName>
        <fullName evidence="2">Type II secretion system protein H</fullName>
    </recommendedName>
    <alternativeName>
        <fullName evidence="10">General secretion pathway protein H</fullName>
    </alternativeName>
</protein>
<evidence type="ECO:0000256" key="8">
    <source>
        <dbReference type="ARBA" id="ARBA00023136"/>
    </source>
</evidence>
<keyword evidence="15" id="KW-1185">Reference proteome</keyword>
<dbReference type="PROSITE" id="PS00409">
    <property type="entry name" value="PROKAR_NTER_METHYL"/>
    <property type="match status" value="1"/>
</dbReference>
<keyword evidence="8 12" id="KW-0472">Membrane</keyword>
<proteinExistence type="inferred from homology"/>
<dbReference type="Proteomes" id="UP001606099">
    <property type="component" value="Unassembled WGS sequence"/>
</dbReference>
<evidence type="ECO:0000256" key="6">
    <source>
        <dbReference type="ARBA" id="ARBA00022692"/>
    </source>
</evidence>
<accession>A0ABW7FU37</accession>
<feature type="domain" description="General secretion pathway GspH" evidence="13">
    <location>
        <begin position="56"/>
        <end position="201"/>
    </location>
</feature>
<evidence type="ECO:0000256" key="12">
    <source>
        <dbReference type="SAM" id="Phobius"/>
    </source>
</evidence>
<evidence type="ECO:0000313" key="15">
    <source>
        <dbReference type="Proteomes" id="UP001606099"/>
    </source>
</evidence>
<comment type="subcellular location">
    <subcellularLocation>
        <location evidence="1">Cell inner membrane</location>
        <topology evidence="1">Single-pass membrane protein</topology>
    </subcellularLocation>
</comment>
<dbReference type="Pfam" id="PF12019">
    <property type="entry name" value="GspH"/>
    <property type="match status" value="1"/>
</dbReference>
<evidence type="ECO:0000256" key="5">
    <source>
        <dbReference type="ARBA" id="ARBA00022519"/>
    </source>
</evidence>
<dbReference type="InterPro" id="IPR045584">
    <property type="entry name" value="Pilin-like"/>
</dbReference>
<evidence type="ECO:0000256" key="10">
    <source>
        <dbReference type="ARBA" id="ARBA00030775"/>
    </source>
</evidence>
<organism evidence="14 15">
    <name type="scientific">Roseateles rivi</name>
    <dbReference type="NCBI Taxonomy" id="3299028"/>
    <lineage>
        <taxon>Bacteria</taxon>
        <taxon>Pseudomonadati</taxon>
        <taxon>Pseudomonadota</taxon>
        <taxon>Betaproteobacteria</taxon>
        <taxon>Burkholderiales</taxon>
        <taxon>Sphaerotilaceae</taxon>
        <taxon>Roseateles</taxon>
    </lineage>
</organism>
<feature type="region of interest" description="Disordered" evidence="11">
    <location>
        <begin position="209"/>
        <end position="233"/>
    </location>
</feature>
<keyword evidence="7 12" id="KW-1133">Transmembrane helix</keyword>
<evidence type="ECO:0000313" key="14">
    <source>
        <dbReference type="EMBL" id="MFG6447829.1"/>
    </source>
</evidence>
<dbReference type="SUPFAM" id="SSF54523">
    <property type="entry name" value="Pili subunits"/>
    <property type="match status" value="1"/>
</dbReference>
<keyword evidence="3" id="KW-1003">Cell membrane</keyword>
<evidence type="ECO:0000256" key="9">
    <source>
        <dbReference type="ARBA" id="ARBA00025772"/>
    </source>
</evidence>
<name>A0ABW7FU37_9BURK</name>
<evidence type="ECO:0000256" key="11">
    <source>
        <dbReference type="SAM" id="MobiDB-lite"/>
    </source>
</evidence>
<dbReference type="Gene3D" id="3.55.40.10">
    <property type="entry name" value="minor pseudopilin epsh domain"/>
    <property type="match status" value="1"/>
</dbReference>
<sequence>MLSNSPLSPRPIPSRHRGRGFSLIEMLVSFVVLTLFVVMGVPTMNEAMRNAEVRNAAESLYNGLLRARTEAIRLNRKVSFYTVTANDKGVLDSSCKLSSKSAAWVITVDQGKGSNGPAGDCGASPDESASPYIIAKWAPNDGAIHAVVQVKERDCATDATDVHTTFDGFGRVGRNASPPMCYVVTHANGADAARPLHVRIRGSSVSLCDPDQDLPAGDPRRCPAFAAGTEDDS</sequence>
<keyword evidence="6 12" id="KW-0812">Transmembrane</keyword>
<feature type="transmembrane region" description="Helical" evidence="12">
    <location>
        <begin position="20"/>
        <end position="41"/>
    </location>
</feature>
<evidence type="ECO:0000256" key="3">
    <source>
        <dbReference type="ARBA" id="ARBA00022475"/>
    </source>
</evidence>
<evidence type="ECO:0000256" key="1">
    <source>
        <dbReference type="ARBA" id="ARBA00004377"/>
    </source>
</evidence>
<dbReference type="EMBL" id="JBIGHZ010000002">
    <property type="protein sequence ID" value="MFG6447829.1"/>
    <property type="molecule type" value="Genomic_DNA"/>
</dbReference>
<reference evidence="14 15" key="1">
    <citation type="submission" date="2024-08" db="EMBL/GenBank/DDBJ databases">
        <authorList>
            <person name="Lu H."/>
        </authorList>
    </citation>
    <scope>NUCLEOTIDE SEQUENCE [LARGE SCALE GENOMIC DNA]</scope>
    <source>
        <strain evidence="14 15">BYS180W</strain>
    </source>
</reference>